<name>A0AAX4P2H8_9CHLO</name>
<keyword evidence="2" id="KW-0732">Signal</keyword>
<dbReference type="AlphaFoldDB" id="A0AAX4P2H8"/>
<dbReference type="Proteomes" id="UP001472866">
    <property type="component" value="Chromosome 03"/>
</dbReference>
<evidence type="ECO:0000313" key="4">
    <source>
        <dbReference type="EMBL" id="WZN60595.1"/>
    </source>
</evidence>
<keyword evidence="5" id="KW-1185">Reference proteome</keyword>
<dbReference type="Pfam" id="PF07889">
    <property type="entry name" value="DUF1664"/>
    <property type="match status" value="1"/>
</dbReference>
<protein>
    <submittedName>
        <fullName evidence="4">DUF1664 domain-containing protein</fullName>
    </submittedName>
</protein>
<evidence type="ECO:0000256" key="2">
    <source>
        <dbReference type="SAM" id="SignalP"/>
    </source>
</evidence>
<accession>A0AAX4P2H8</accession>
<gene>
    <name evidence="4" type="ORF">HKI87_03g21290</name>
</gene>
<sequence length="294" mass="30921">MAATRSAPSLLALTVAASGGAVLAGNGDIVVRVAKEILAAVAQIASRVTQGAASSSPSSSSATSDEQIAALALQLQELSKVLHQAVVQQGGLHRVSSLSSSSSSSRSSLPVWASVALVLGAMRLSGVSPFGYLFDSFFVSKAVFKRGIDRVGSEVSGLADRIRQMRSFFSDRVDALDAKQEECAEAVEKLRASVADLGSGLEAVDAKIDDLSGKQEIANRGIGLLCRVVMRHLSKASNAPGSRTTTAELEHYLKDEAFLAKETRSPLPGLKELLDRNPAPEEDGGESPLRRQMF</sequence>
<reference evidence="4 5" key="1">
    <citation type="submission" date="2024-03" db="EMBL/GenBank/DDBJ databases">
        <title>Complete genome sequence of the green alga Chloropicon roscoffensis RCC1871.</title>
        <authorList>
            <person name="Lemieux C."/>
            <person name="Pombert J.-F."/>
            <person name="Otis C."/>
            <person name="Turmel M."/>
        </authorList>
    </citation>
    <scope>NUCLEOTIDE SEQUENCE [LARGE SCALE GENOMIC DNA]</scope>
    <source>
        <strain evidence="4 5">RCC1871</strain>
    </source>
</reference>
<feature type="chain" id="PRO_5043668531" evidence="2">
    <location>
        <begin position="25"/>
        <end position="294"/>
    </location>
</feature>
<dbReference type="EMBL" id="CP151503">
    <property type="protein sequence ID" value="WZN60595.1"/>
    <property type="molecule type" value="Genomic_DNA"/>
</dbReference>
<evidence type="ECO:0000259" key="3">
    <source>
        <dbReference type="Pfam" id="PF07889"/>
    </source>
</evidence>
<feature type="region of interest" description="Disordered" evidence="1">
    <location>
        <begin position="269"/>
        <end position="294"/>
    </location>
</feature>
<feature type="domain" description="DUF1664" evidence="3">
    <location>
        <begin position="108"/>
        <end position="211"/>
    </location>
</feature>
<evidence type="ECO:0000256" key="1">
    <source>
        <dbReference type="SAM" id="MobiDB-lite"/>
    </source>
</evidence>
<proteinExistence type="predicted"/>
<evidence type="ECO:0000313" key="5">
    <source>
        <dbReference type="Proteomes" id="UP001472866"/>
    </source>
</evidence>
<organism evidence="4 5">
    <name type="scientific">Chloropicon roscoffensis</name>
    <dbReference type="NCBI Taxonomy" id="1461544"/>
    <lineage>
        <taxon>Eukaryota</taxon>
        <taxon>Viridiplantae</taxon>
        <taxon>Chlorophyta</taxon>
        <taxon>Chloropicophyceae</taxon>
        <taxon>Chloropicales</taxon>
        <taxon>Chloropicaceae</taxon>
        <taxon>Chloropicon</taxon>
    </lineage>
</organism>
<feature type="signal peptide" evidence="2">
    <location>
        <begin position="1"/>
        <end position="24"/>
    </location>
</feature>
<dbReference type="InterPro" id="IPR012458">
    <property type="entry name" value="DUF1664"/>
</dbReference>